<evidence type="ECO:0000313" key="3">
    <source>
        <dbReference type="EMBL" id="MVN92720.1"/>
    </source>
</evidence>
<proteinExistence type="predicted"/>
<keyword evidence="4" id="KW-1185">Reference proteome</keyword>
<dbReference type="Gene3D" id="3.40.50.1110">
    <property type="entry name" value="SGNH hydrolase"/>
    <property type="match status" value="1"/>
</dbReference>
<feature type="chain" id="PRO_5026033112" evidence="1">
    <location>
        <begin position="22"/>
        <end position="223"/>
    </location>
</feature>
<name>A0A6I4IBT6_9SPHI</name>
<comment type="caution">
    <text evidence="3">The sequence shown here is derived from an EMBL/GenBank/DDBJ whole genome shotgun (WGS) entry which is preliminary data.</text>
</comment>
<evidence type="ECO:0000256" key="1">
    <source>
        <dbReference type="SAM" id="SignalP"/>
    </source>
</evidence>
<dbReference type="RefSeq" id="WP_157543039.1">
    <property type="nucleotide sequence ID" value="NZ_WQLA01000007.1"/>
</dbReference>
<protein>
    <submittedName>
        <fullName evidence="3">GDSL family lipase</fullName>
    </submittedName>
</protein>
<evidence type="ECO:0000259" key="2">
    <source>
        <dbReference type="Pfam" id="PF13472"/>
    </source>
</evidence>
<evidence type="ECO:0000313" key="4">
    <source>
        <dbReference type="Proteomes" id="UP000434850"/>
    </source>
</evidence>
<reference evidence="3 4" key="1">
    <citation type="submission" date="2019-12" db="EMBL/GenBank/DDBJ databases">
        <title>Mucilaginibacter sp. HME9299 genome sequencing and assembly.</title>
        <authorList>
            <person name="Kang H."/>
            <person name="Kim H."/>
            <person name="Joh K."/>
        </authorList>
    </citation>
    <scope>NUCLEOTIDE SEQUENCE [LARGE SCALE GENOMIC DNA]</scope>
    <source>
        <strain evidence="3 4">HME9299</strain>
    </source>
</reference>
<dbReference type="PANTHER" id="PTHR30383:SF5">
    <property type="entry name" value="SGNH HYDROLASE-TYPE ESTERASE DOMAIN-CONTAINING PROTEIN"/>
    <property type="match status" value="1"/>
</dbReference>
<dbReference type="SUPFAM" id="SSF52266">
    <property type="entry name" value="SGNH hydrolase"/>
    <property type="match status" value="1"/>
</dbReference>
<dbReference type="EMBL" id="WQLA01000007">
    <property type="protein sequence ID" value="MVN92720.1"/>
    <property type="molecule type" value="Genomic_DNA"/>
</dbReference>
<accession>A0A6I4IBT6</accession>
<keyword evidence="1" id="KW-0732">Signal</keyword>
<gene>
    <name evidence="3" type="ORF">GO816_16410</name>
</gene>
<dbReference type="AlphaFoldDB" id="A0A6I4IBT6"/>
<dbReference type="InterPro" id="IPR036514">
    <property type="entry name" value="SGNH_hydro_sf"/>
</dbReference>
<feature type="domain" description="SGNH hydrolase-type esterase" evidence="2">
    <location>
        <begin position="58"/>
        <end position="209"/>
    </location>
</feature>
<dbReference type="InterPro" id="IPR051532">
    <property type="entry name" value="Ester_Hydrolysis_Enzymes"/>
</dbReference>
<dbReference type="Pfam" id="PF13472">
    <property type="entry name" value="Lipase_GDSL_2"/>
    <property type="match status" value="1"/>
</dbReference>
<dbReference type="PANTHER" id="PTHR30383">
    <property type="entry name" value="THIOESTERASE 1/PROTEASE 1/LYSOPHOSPHOLIPASE L1"/>
    <property type="match status" value="1"/>
</dbReference>
<sequence length="223" mass="25740">MKKIFTGFVLLSLLLTNVLKAQPKPAFWDDIQAIKRYDRIYLPPQKPILFIGSSSVRYWSGLSKAYPDRTVLNRSFGGSRINDVLRYADEIVFPYQPSQIVIYVGENDVPDQRLTADSILNRFKELYTIIRSKLPQVPIVYISMKPSPSRAKYVGKLIEANKQIETFISTQASIKFLDVYSLMLDARGNMRPQLYKEDKLHMTAAGYKIWERALEPLLIRSKE</sequence>
<dbReference type="InterPro" id="IPR013830">
    <property type="entry name" value="SGNH_hydro"/>
</dbReference>
<feature type="signal peptide" evidence="1">
    <location>
        <begin position="1"/>
        <end position="21"/>
    </location>
</feature>
<dbReference type="OrthoDB" id="9790057at2"/>
<dbReference type="Proteomes" id="UP000434850">
    <property type="component" value="Unassembled WGS sequence"/>
</dbReference>
<organism evidence="3 4">
    <name type="scientific">Mucilaginibacter aquatilis</name>
    <dbReference type="NCBI Taxonomy" id="1517760"/>
    <lineage>
        <taxon>Bacteria</taxon>
        <taxon>Pseudomonadati</taxon>
        <taxon>Bacteroidota</taxon>
        <taxon>Sphingobacteriia</taxon>
        <taxon>Sphingobacteriales</taxon>
        <taxon>Sphingobacteriaceae</taxon>
        <taxon>Mucilaginibacter</taxon>
    </lineage>
</organism>
<dbReference type="GO" id="GO:0004622">
    <property type="term" value="F:phosphatidylcholine lysophospholipase activity"/>
    <property type="evidence" value="ECO:0007669"/>
    <property type="project" value="TreeGrafter"/>
</dbReference>